<dbReference type="OrthoDB" id="9808698at2"/>
<dbReference type="GO" id="GO:0003700">
    <property type="term" value="F:DNA-binding transcription factor activity"/>
    <property type="evidence" value="ECO:0007669"/>
    <property type="project" value="InterPro"/>
</dbReference>
<dbReference type="Gene3D" id="1.10.10.10">
    <property type="entry name" value="Winged helix-like DNA-binding domain superfamily/Winged helix DNA-binding domain"/>
    <property type="match status" value="1"/>
</dbReference>
<dbReference type="InterPro" id="IPR011663">
    <property type="entry name" value="UTRA"/>
</dbReference>
<evidence type="ECO:0000256" key="1">
    <source>
        <dbReference type="ARBA" id="ARBA00023015"/>
    </source>
</evidence>
<evidence type="ECO:0000313" key="6">
    <source>
        <dbReference type="Proteomes" id="UP000076574"/>
    </source>
</evidence>
<dbReference type="PANTHER" id="PTHR44846:SF1">
    <property type="entry name" value="MANNOSYL-D-GLYCERATE TRANSPORT_METABOLISM SYSTEM REPRESSOR MNGR-RELATED"/>
    <property type="match status" value="1"/>
</dbReference>
<evidence type="ECO:0000256" key="3">
    <source>
        <dbReference type="ARBA" id="ARBA00023163"/>
    </source>
</evidence>
<dbReference type="SUPFAM" id="SSF64288">
    <property type="entry name" value="Chorismate lyase-like"/>
    <property type="match status" value="1"/>
</dbReference>
<dbReference type="PROSITE" id="PS50949">
    <property type="entry name" value="HTH_GNTR"/>
    <property type="match status" value="1"/>
</dbReference>
<dbReference type="GO" id="GO:0045892">
    <property type="term" value="P:negative regulation of DNA-templated transcription"/>
    <property type="evidence" value="ECO:0007669"/>
    <property type="project" value="TreeGrafter"/>
</dbReference>
<keyword evidence="6" id="KW-1185">Reference proteome</keyword>
<dbReference type="AlphaFoldDB" id="A0A163XVM1"/>
<dbReference type="EMBL" id="LVYV01000045">
    <property type="protein sequence ID" value="KZD21436.1"/>
    <property type="molecule type" value="Genomic_DNA"/>
</dbReference>
<dbReference type="GO" id="GO:0003677">
    <property type="term" value="F:DNA binding"/>
    <property type="evidence" value="ECO:0007669"/>
    <property type="project" value="UniProtKB-KW"/>
</dbReference>
<dbReference type="InterPro" id="IPR036388">
    <property type="entry name" value="WH-like_DNA-bd_sf"/>
</dbReference>
<dbReference type="CDD" id="cd07377">
    <property type="entry name" value="WHTH_GntR"/>
    <property type="match status" value="1"/>
</dbReference>
<dbReference type="InterPro" id="IPR028978">
    <property type="entry name" value="Chorismate_lyase_/UTRA_dom_sf"/>
</dbReference>
<dbReference type="SUPFAM" id="SSF46785">
    <property type="entry name" value="Winged helix' DNA-binding domain"/>
    <property type="match status" value="1"/>
</dbReference>
<proteinExistence type="predicted"/>
<dbReference type="PANTHER" id="PTHR44846">
    <property type="entry name" value="MANNOSYL-D-GLYCERATE TRANSPORT/METABOLISM SYSTEM REPRESSOR MNGR-RELATED"/>
    <property type="match status" value="1"/>
</dbReference>
<keyword evidence="1" id="KW-0805">Transcription regulation</keyword>
<gene>
    <name evidence="5" type="ORF">A4A58_13790</name>
</gene>
<sequence length="249" mass="27418">MEKRYAFVARALTEAIADGRHPVGSVLPTEFELADQFAVSRSTVRAAMQELQASGLVSRKRNAGTRVEAASPAKGRDGFTQALNTIEAVQQFGTETERHVQRVADIVADSELASQLGCRPGRRWLCISSLRTIPGDVTQTPICWTDVYIDGAFADEVRAKMGGHHEIFGTLVEKISGRRFVEIRQDISAVGVSDAMAEPLKAMTGAHALSIRRQYLFASNELAEVSLSIHPADRYRYSTRLLRRQDTNG</sequence>
<dbReference type="SMART" id="SM00345">
    <property type="entry name" value="HTH_GNTR"/>
    <property type="match status" value="1"/>
</dbReference>
<dbReference type="RefSeq" id="WP_068736559.1">
    <property type="nucleotide sequence ID" value="NZ_LVYV01000045.1"/>
</dbReference>
<dbReference type="SMART" id="SM00866">
    <property type="entry name" value="UTRA"/>
    <property type="match status" value="1"/>
</dbReference>
<dbReference type="Proteomes" id="UP000076574">
    <property type="component" value="Unassembled WGS sequence"/>
</dbReference>
<dbReference type="InterPro" id="IPR000524">
    <property type="entry name" value="Tscrpt_reg_HTH_GntR"/>
</dbReference>
<dbReference type="Pfam" id="PF07702">
    <property type="entry name" value="UTRA"/>
    <property type="match status" value="1"/>
</dbReference>
<dbReference type="Pfam" id="PF00392">
    <property type="entry name" value="GntR"/>
    <property type="match status" value="1"/>
</dbReference>
<dbReference type="InterPro" id="IPR036390">
    <property type="entry name" value="WH_DNA-bd_sf"/>
</dbReference>
<keyword evidence="2" id="KW-0238">DNA-binding</keyword>
<protein>
    <submittedName>
        <fullName evidence="5">GntR family transcriptional regulator</fullName>
    </submittedName>
</protein>
<dbReference type="InterPro" id="IPR050679">
    <property type="entry name" value="Bact_HTH_transcr_reg"/>
</dbReference>
<reference evidence="5 6" key="1">
    <citation type="submission" date="2016-03" db="EMBL/GenBank/DDBJ databases">
        <title>Microsymbionts genomes from the relict species Vavilovia formosa (Stev.) Fed.</title>
        <authorList>
            <person name="Kopat V."/>
            <person name="Chirak E."/>
            <person name="Kimeklis A."/>
            <person name="Andronov E."/>
        </authorList>
    </citation>
    <scope>NUCLEOTIDE SEQUENCE [LARGE SCALE GENOMIC DNA]</scope>
    <source>
        <strain evidence="5 6">Vaf07</strain>
    </source>
</reference>
<feature type="domain" description="HTH gntR-type" evidence="4">
    <location>
        <begin position="2"/>
        <end position="70"/>
    </location>
</feature>
<dbReference type="Gene3D" id="3.40.1410.10">
    <property type="entry name" value="Chorismate lyase-like"/>
    <property type="match status" value="1"/>
</dbReference>
<dbReference type="PRINTS" id="PR00035">
    <property type="entry name" value="HTHGNTR"/>
</dbReference>
<dbReference type="STRING" id="943830.A4A58_13790"/>
<comment type="caution">
    <text evidence="5">The sequence shown here is derived from an EMBL/GenBank/DDBJ whole genome shotgun (WGS) entry which is preliminary data.</text>
</comment>
<evidence type="ECO:0000256" key="2">
    <source>
        <dbReference type="ARBA" id="ARBA00023125"/>
    </source>
</evidence>
<accession>A0A163XVM1</accession>
<keyword evidence="3" id="KW-0804">Transcription</keyword>
<organism evidence="5 6">
    <name type="scientific">Tardiphaga robiniae</name>
    <dbReference type="NCBI Taxonomy" id="943830"/>
    <lineage>
        <taxon>Bacteria</taxon>
        <taxon>Pseudomonadati</taxon>
        <taxon>Pseudomonadota</taxon>
        <taxon>Alphaproteobacteria</taxon>
        <taxon>Hyphomicrobiales</taxon>
        <taxon>Nitrobacteraceae</taxon>
        <taxon>Tardiphaga</taxon>
    </lineage>
</organism>
<evidence type="ECO:0000259" key="4">
    <source>
        <dbReference type="PROSITE" id="PS50949"/>
    </source>
</evidence>
<evidence type="ECO:0000313" key="5">
    <source>
        <dbReference type="EMBL" id="KZD21436.1"/>
    </source>
</evidence>
<name>A0A163XVM1_9BRAD</name>